<dbReference type="Proteomes" id="UP000094165">
    <property type="component" value="Unassembled WGS sequence"/>
</dbReference>
<comment type="caution">
    <text evidence="1">The sequence shown here is derived from an EMBL/GenBank/DDBJ whole genome shotgun (WGS) entry which is preliminary data.</text>
</comment>
<protein>
    <submittedName>
        <fullName evidence="1">Uncharacterized protein</fullName>
    </submittedName>
</protein>
<keyword evidence="2" id="KW-1185">Reference proteome</keyword>
<dbReference type="AlphaFoldDB" id="A0A1E5CXA0"/>
<reference evidence="1 2" key="1">
    <citation type="journal article" date="2012" name="Science">
        <title>Ecological populations of bacteria act as socially cohesive units of antibiotic production and resistance.</title>
        <authorList>
            <person name="Cordero O.X."/>
            <person name="Wildschutte H."/>
            <person name="Kirkup B."/>
            <person name="Proehl S."/>
            <person name="Ngo L."/>
            <person name="Hussain F."/>
            <person name="Le Roux F."/>
            <person name="Mincer T."/>
            <person name="Polz M.F."/>
        </authorList>
    </citation>
    <scope>NUCLEOTIDE SEQUENCE [LARGE SCALE GENOMIC DNA]</scope>
    <source>
        <strain evidence="1 2">FF-238</strain>
    </source>
</reference>
<evidence type="ECO:0000313" key="2">
    <source>
        <dbReference type="Proteomes" id="UP000094165"/>
    </source>
</evidence>
<organism evidence="1 2">
    <name type="scientific">Vibrio genomosp. F6 str. FF-238</name>
    <dbReference type="NCBI Taxonomy" id="1191298"/>
    <lineage>
        <taxon>Bacteria</taxon>
        <taxon>Pseudomonadati</taxon>
        <taxon>Pseudomonadota</taxon>
        <taxon>Gammaproteobacteria</taxon>
        <taxon>Vibrionales</taxon>
        <taxon>Vibrionaceae</taxon>
        <taxon>Vibrio</taxon>
    </lineage>
</organism>
<name>A0A1E5CXA0_9VIBR</name>
<accession>A0A1E5CXA0</accession>
<sequence>MRFAEIRIIDVTMKPRETLKTQTVTQMNLGLSLLTCFINNSELQSERYHIEFSNSVKLFGKFFLKDTR</sequence>
<gene>
    <name evidence="1" type="ORF">A130_17185</name>
</gene>
<proteinExistence type="predicted"/>
<evidence type="ECO:0000313" key="1">
    <source>
        <dbReference type="EMBL" id="OEE75246.1"/>
    </source>
</evidence>
<dbReference type="EMBL" id="AJYW02000158">
    <property type="protein sequence ID" value="OEE75246.1"/>
    <property type="molecule type" value="Genomic_DNA"/>
</dbReference>